<sequence>INYKVEIKKDKNDKEIPLPYSLFYNIFRKEFLILKKTFRNFFKKGFIRANNSLAIVPILFI</sequence>
<feature type="non-terminal residue" evidence="1">
    <location>
        <position position="1"/>
    </location>
</feature>
<dbReference type="RefSeq" id="XP_009848810.1">
    <property type="nucleotide sequence ID" value="XM_009850508.1"/>
</dbReference>
<gene>
    <name evidence="1" type="ORF">NEUTE1DRAFT_39686</name>
</gene>
<dbReference type="HOGENOM" id="CLU_000384_35_0_1"/>
<protein>
    <submittedName>
        <fullName evidence="1">Uncharacterized protein</fullName>
    </submittedName>
</protein>
<dbReference type="OrthoDB" id="10674924at2759"/>
<accession>F8MFM7</accession>
<reference evidence="2" key="1">
    <citation type="journal article" date="2011" name="Genetics">
        <title>Massive changes in genome architecture accompany the transition to self-fertility in the filamentous fungus Neurospora tetrasperma.</title>
        <authorList>
            <person name="Ellison C.E."/>
            <person name="Stajich J.E."/>
            <person name="Jacobson D.J."/>
            <person name="Natvig D.O."/>
            <person name="Lapidus A."/>
            <person name="Foster B."/>
            <person name="Aerts A."/>
            <person name="Riley R."/>
            <person name="Lindquist E.A."/>
            <person name="Grigoriev I.V."/>
            <person name="Taylor J.W."/>
        </authorList>
    </citation>
    <scope>NUCLEOTIDE SEQUENCE [LARGE SCALE GENOMIC DNA]</scope>
    <source>
        <strain evidence="2">FGSC 2508 / P0657</strain>
    </source>
</reference>
<dbReference type="Proteomes" id="UP000008065">
    <property type="component" value="Unassembled WGS sequence"/>
</dbReference>
<evidence type="ECO:0000313" key="2">
    <source>
        <dbReference type="Proteomes" id="UP000008065"/>
    </source>
</evidence>
<dbReference type="EMBL" id="GL891303">
    <property type="protein sequence ID" value="EGO59253.1"/>
    <property type="molecule type" value="Genomic_DNA"/>
</dbReference>
<keyword evidence="2" id="KW-1185">Reference proteome</keyword>
<dbReference type="AlphaFoldDB" id="F8MFM7"/>
<dbReference type="VEuPathDB" id="FungiDB:NEUTE1DRAFT_39686"/>
<organism evidence="1 2">
    <name type="scientific">Neurospora tetrasperma (strain FGSC 2508 / ATCC MYA-4615 / P0657)</name>
    <dbReference type="NCBI Taxonomy" id="510951"/>
    <lineage>
        <taxon>Eukaryota</taxon>
        <taxon>Fungi</taxon>
        <taxon>Dikarya</taxon>
        <taxon>Ascomycota</taxon>
        <taxon>Pezizomycotina</taxon>
        <taxon>Sordariomycetes</taxon>
        <taxon>Sordariomycetidae</taxon>
        <taxon>Sordariales</taxon>
        <taxon>Sordariaceae</taxon>
        <taxon>Neurospora</taxon>
    </lineage>
</organism>
<proteinExistence type="predicted"/>
<evidence type="ECO:0000313" key="1">
    <source>
        <dbReference type="EMBL" id="EGO59253.1"/>
    </source>
</evidence>
<name>F8MFM7_NEUT8</name>
<dbReference type="KEGG" id="nte:NEUTE1DRAFT39686"/>
<dbReference type="GeneID" id="20827705"/>